<dbReference type="AlphaFoldDB" id="A0A290QCR6"/>
<dbReference type="EMBL" id="CP047616">
    <property type="protein sequence ID" value="QIW53251.1"/>
    <property type="molecule type" value="Genomic_DNA"/>
</dbReference>
<accession>A0A290QCR6</accession>
<keyword evidence="4" id="KW-1185">Reference proteome</keyword>
<keyword evidence="1" id="KW-0812">Transmembrane</keyword>
<feature type="transmembrane region" description="Helical" evidence="1">
    <location>
        <begin position="59"/>
        <end position="85"/>
    </location>
</feature>
<reference evidence="4 5" key="1">
    <citation type="submission" date="2019-12" db="EMBL/GenBank/DDBJ databases">
        <title>Whole genome sequences of Lactococcus raffinolactis strains isolated from sewage.</title>
        <authorList>
            <person name="Ybazeta G."/>
            <person name="Ross M."/>
            <person name="Brabant-Kirwan D."/>
            <person name="Saleh M."/>
            <person name="Dillon J.A."/>
            <person name="Splinter K."/>
            <person name="Nokhbeh R."/>
        </authorList>
    </citation>
    <scope>NUCLEOTIDE SEQUENCE [LARGE SCALE GENOMIC DNA]</scope>
    <source>
        <strain evidence="3 4">Lr_19_14</strain>
        <strain evidence="2 5">Lr_19_5</strain>
    </source>
</reference>
<dbReference type="Proteomes" id="UP000501945">
    <property type="component" value="Chromosome"/>
</dbReference>
<gene>
    <name evidence="3" type="ORF">GU334_02190</name>
    <name evidence="2" type="ORF">GU336_03250</name>
</gene>
<protein>
    <submittedName>
        <fullName evidence="3">Uncharacterized protein</fullName>
    </submittedName>
</protein>
<evidence type="ECO:0000256" key="1">
    <source>
        <dbReference type="SAM" id="Phobius"/>
    </source>
</evidence>
<dbReference type="Proteomes" id="UP000501558">
    <property type="component" value="Chromosome"/>
</dbReference>
<dbReference type="RefSeq" id="WP_096040021.1">
    <property type="nucleotide sequence ID" value="NZ_CP023392.1"/>
</dbReference>
<feature type="transmembrane region" description="Helical" evidence="1">
    <location>
        <begin position="142"/>
        <end position="159"/>
    </location>
</feature>
<sequence>MTAVTVEGAFEKMSLTFVSFTSVVTLSLLVILFGDFFAQKFETEKIRYYRLIRQAKSRTLLNHLLIPFLISLSFLLLTIIANYLVLGITSGNWGSLIYPYGQLSQVVTPYWQVDLWALGFLVLTLLFIITLSQLLAVIFKKTLVVVGIELLLIVGYDFLHQKDLFKPFIKFLPFEYLFGVSVVFPDEKYLFGTNSMLIGAGYLLICSLIFYLLTNLLYQKWLYRTK</sequence>
<dbReference type="KEGG" id="lrn:CMV25_07210"/>
<keyword evidence="1" id="KW-1133">Transmembrane helix</keyword>
<keyword evidence="1" id="KW-0472">Membrane</keyword>
<evidence type="ECO:0000313" key="2">
    <source>
        <dbReference type="EMBL" id="QIW53251.1"/>
    </source>
</evidence>
<evidence type="ECO:0000313" key="4">
    <source>
        <dbReference type="Proteomes" id="UP000501558"/>
    </source>
</evidence>
<feature type="transmembrane region" description="Helical" evidence="1">
    <location>
        <begin position="115"/>
        <end position="135"/>
    </location>
</feature>
<name>A0A290QCR6_9LACT</name>
<evidence type="ECO:0000313" key="5">
    <source>
        <dbReference type="Proteomes" id="UP000501945"/>
    </source>
</evidence>
<proteinExistence type="predicted"/>
<feature type="transmembrane region" description="Helical" evidence="1">
    <location>
        <begin position="196"/>
        <end position="218"/>
    </location>
</feature>
<feature type="transmembrane region" description="Helical" evidence="1">
    <location>
        <begin position="15"/>
        <end position="38"/>
    </location>
</feature>
<dbReference type="EMBL" id="CP047628">
    <property type="protein sequence ID" value="QIW57801.1"/>
    <property type="molecule type" value="Genomic_DNA"/>
</dbReference>
<organism evidence="3 4">
    <name type="scientific">Pseudolactococcus raffinolactis</name>
    <dbReference type="NCBI Taxonomy" id="1366"/>
    <lineage>
        <taxon>Bacteria</taxon>
        <taxon>Bacillati</taxon>
        <taxon>Bacillota</taxon>
        <taxon>Bacilli</taxon>
        <taxon>Lactobacillales</taxon>
        <taxon>Streptococcaceae</taxon>
        <taxon>Pseudolactococcus</taxon>
    </lineage>
</organism>
<dbReference type="STRING" id="1348633.GCA_001591765_01116"/>
<evidence type="ECO:0000313" key="3">
    <source>
        <dbReference type="EMBL" id="QIW57801.1"/>
    </source>
</evidence>